<sequence>MKKRLRRNNSGNMVETVCGCIILVIVALFLVDVAAIVICQTQNDALAKHCARAAANKDDYALANAAKQKVVDEFNASNGGSKICVSNGATLDAGYFANAQAYVQSTVTCNFPVPIPFGPSSMQFRADAIEPVVAIMPP</sequence>
<gene>
    <name evidence="2" type="ORF">J0M35_06260</name>
</gene>
<keyword evidence="1" id="KW-0812">Transmembrane</keyword>
<proteinExistence type="predicted"/>
<keyword evidence="1" id="KW-0472">Membrane</keyword>
<dbReference type="Proteomes" id="UP000664277">
    <property type="component" value="Unassembled WGS sequence"/>
</dbReference>
<protein>
    <submittedName>
        <fullName evidence="2">Uncharacterized protein</fullName>
    </submittedName>
</protein>
<dbReference type="AlphaFoldDB" id="A0A8J7P9L9"/>
<organism evidence="2 3">
    <name type="scientific">Candidatus Obscuribacter phosphatis</name>
    <dbReference type="NCBI Taxonomy" id="1906157"/>
    <lineage>
        <taxon>Bacteria</taxon>
        <taxon>Bacillati</taxon>
        <taxon>Candidatus Melainabacteria</taxon>
        <taxon>Candidatus Obscuribacterales</taxon>
        <taxon>Candidatus Obscuribacteraceae</taxon>
        <taxon>Candidatus Obscuribacter</taxon>
    </lineage>
</organism>
<accession>A0A8J7P9L9</accession>
<evidence type="ECO:0000256" key="1">
    <source>
        <dbReference type="SAM" id="Phobius"/>
    </source>
</evidence>
<comment type="caution">
    <text evidence="2">The sequence shown here is derived from an EMBL/GenBank/DDBJ whole genome shotgun (WGS) entry which is preliminary data.</text>
</comment>
<keyword evidence="1" id="KW-1133">Transmembrane helix</keyword>
<dbReference type="EMBL" id="JAFLCK010000006">
    <property type="protein sequence ID" value="MBN8659947.1"/>
    <property type="molecule type" value="Genomic_DNA"/>
</dbReference>
<feature type="transmembrane region" description="Helical" evidence="1">
    <location>
        <begin position="12"/>
        <end position="38"/>
    </location>
</feature>
<name>A0A8J7P9L9_9BACT</name>
<reference evidence="2" key="1">
    <citation type="submission" date="2021-02" db="EMBL/GenBank/DDBJ databases">
        <title>Genome-Resolved Metagenomics of a Microbial Community Performing Photosynthetic Biological Nutrient Removal.</title>
        <authorList>
            <person name="Mcdaniel E.A."/>
        </authorList>
    </citation>
    <scope>NUCLEOTIDE SEQUENCE</scope>
    <source>
        <strain evidence="2">UWPOB_OBS1</strain>
    </source>
</reference>
<evidence type="ECO:0000313" key="2">
    <source>
        <dbReference type="EMBL" id="MBN8659947.1"/>
    </source>
</evidence>
<evidence type="ECO:0000313" key="3">
    <source>
        <dbReference type="Proteomes" id="UP000664277"/>
    </source>
</evidence>